<proteinExistence type="predicted"/>
<evidence type="ECO:0000313" key="3">
    <source>
        <dbReference type="Proteomes" id="UP000299102"/>
    </source>
</evidence>
<dbReference type="EMBL" id="BGZK01001157">
    <property type="protein sequence ID" value="GBP72825.1"/>
    <property type="molecule type" value="Genomic_DNA"/>
</dbReference>
<feature type="region of interest" description="Disordered" evidence="1">
    <location>
        <begin position="104"/>
        <end position="123"/>
    </location>
</feature>
<sequence>MARPKCSPVDDDTWSRNMSAKKIYERAAADAQTASWKRFCSAQDREIIWDGVYRVARDTGRSQENILLKDDSGRVYNPDESAVLLADTFFLDGQVDPDDPYHTEIRRRTEGSDCPPEASDILSGMDPPISELELKMALKEFNPKKAPRINGFTSDIYQAAILRDPGIVSSLGKVLTAGILPSGVEGSGHKSDTESRKGRLFPSEVIWFYRPSLCNGQNRGKNVRLPHQMAYHAEAASETVCGVHEGDFEGFYTKLDSRSNLLESRPGLPTRKLGDLADDVVLMFSGESASTLEVETNRALANVKDWGDRNILRFAPSKTNAMALTKKLKFDVPIIYISNTEIALVDEICLLGFTIDKRLTFTPHVAKRVKRLPTYIKA</sequence>
<gene>
    <name evidence="2" type="ORF">EVAR_40326_1</name>
</gene>
<dbReference type="OrthoDB" id="411871at2759"/>
<protein>
    <submittedName>
        <fullName evidence="2">Uncharacterized protein</fullName>
    </submittedName>
</protein>
<accession>A0A4C1YES0</accession>
<evidence type="ECO:0000256" key="1">
    <source>
        <dbReference type="SAM" id="MobiDB-lite"/>
    </source>
</evidence>
<dbReference type="Proteomes" id="UP000299102">
    <property type="component" value="Unassembled WGS sequence"/>
</dbReference>
<name>A0A4C1YES0_EUMVA</name>
<organism evidence="2 3">
    <name type="scientific">Eumeta variegata</name>
    <name type="common">Bagworm moth</name>
    <name type="synonym">Eumeta japonica</name>
    <dbReference type="NCBI Taxonomy" id="151549"/>
    <lineage>
        <taxon>Eukaryota</taxon>
        <taxon>Metazoa</taxon>
        <taxon>Ecdysozoa</taxon>
        <taxon>Arthropoda</taxon>
        <taxon>Hexapoda</taxon>
        <taxon>Insecta</taxon>
        <taxon>Pterygota</taxon>
        <taxon>Neoptera</taxon>
        <taxon>Endopterygota</taxon>
        <taxon>Lepidoptera</taxon>
        <taxon>Glossata</taxon>
        <taxon>Ditrysia</taxon>
        <taxon>Tineoidea</taxon>
        <taxon>Psychidae</taxon>
        <taxon>Oiketicinae</taxon>
        <taxon>Eumeta</taxon>
    </lineage>
</organism>
<dbReference type="AlphaFoldDB" id="A0A4C1YES0"/>
<reference evidence="2 3" key="1">
    <citation type="journal article" date="2019" name="Commun. Biol.">
        <title>The bagworm genome reveals a unique fibroin gene that provides high tensile strength.</title>
        <authorList>
            <person name="Kono N."/>
            <person name="Nakamura H."/>
            <person name="Ohtoshi R."/>
            <person name="Tomita M."/>
            <person name="Numata K."/>
            <person name="Arakawa K."/>
        </authorList>
    </citation>
    <scope>NUCLEOTIDE SEQUENCE [LARGE SCALE GENOMIC DNA]</scope>
</reference>
<keyword evidence="3" id="KW-1185">Reference proteome</keyword>
<comment type="caution">
    <text evidence="2">The sequence shown here is derived from an EMBL/GenBank/DDBJ whole genome shotgun (WGS) entry which is preliminary data.</text>
</comment>
<evidence type="ECO:0000313" key="2">
    <source>
        <dbReference type="EMBL" id="GBP72825.1"/>
    </source>
</evidence>